<name>G3HJV6_CRIGR</name>
<reference evidence="2" key="1">
    <citation type="journal article" date="2011" name="Nat. Biotechnol.">
        <title>The genomic sequence of the Chinese hamster ovary (CHO)-K1 cell line.</title>
        <authorList>
            <person name="Xu X."/>
            <person name="Nagarajan H."/>
            <person name="Lewis N.E."/>
            <person name="Pan S."/>
            <person name="Cai Z."/>
            <person name="Liu X."/>
            <person name="Chen W."/>
            <person name="Xie M."/>
            <person name="Wang W."/>
            <person name="Hammond S."/>
            <person name="Andersen M.R."/>
            <person name="Neff N."/>
            <person name="Passarelli B."/>
            <person name="Koh W."/>
            <person name="Fan H.C."/>
            <person name="Wang J."/>
            <person name="Gui Y."/>
            <person name="Lee K.H."/>
            <person name="Betenbaugh M.J."/>
            <person name="Quake S.R."/>
            <person name="Famili I."/>
            <person name="Palsson B.O."/>
            <person name="Wang J."/>
        </authorList>
    </citation>
    <scope>NUCLEOTIDE SEQUENCE [LARGE SCALE GENOMIC DNA]</scope>
    <source>
        <strain evidence="2">CHO K1 cell line</strain>
    </source>
</reference>
<organism evidence="1 2">
    <name type="scientific">Cricetulus griseus</name>
    <name type="common">Chinese hamster</name>
    <name type="synonym">Cricetulus barabensis griseus</name>
    <dbReference type="NCBI Taxonomy" id="10029"/>
    <lineage>
        <taxon>Eukaryota</taxon>
        <taxon>Metazoa</taxon>
        <taxon>Chordata</taxon>
        <taxon>Craniata</taxon>
        <taxon>Vertebrata</taxon>
        <taxon>Euteleostomi</taxon>
        <taxon>Mammalia</taxon>
        <taxon>Eutheria</taxon>
        <taxon>Euarchontoglires</taxon>
        <taxon>Glires</taxon>
        <taxon>Rodentia</taxon>
        <taxon>Myomorpha</taxon>
        <taxon>Muroidea</taxon>
        <taxon>Cricetidae</taxon>
        <taxon>Cricetinae</taxon>
        <taxon>Cricetulus</taxon>
    </lineage>
</organism>
<evidence type="ECO:0000313" key="1">
    <source>
        <dbReference type="EMBL" id="EGV97566.1"/>
    </source>
</evidence>
<dbReference type="Proteomes" id="UP000001075">
    <property type="component" value="Unassembled WGS sequence"/>
</dbReference>
<dbReference type="EMBL" id="JH000439">
    <property type="protein sequence ID" value="EGV97566.1"/>
    <property type="molecule type" value="Genomic_DNA"/>
</dbReference>
<evidence type="ECO:0000313" key="2">
    <source>
        <dbReference type="Proteomes" id="UP000001075"/>
    </source>
</evidence>
<dbReference type="AlphaFoldDB" id="G3HJV6"/>
<protein>
    <submittedName>
        <fullName evidence="1">Uncharacterized protein</fullName>
    </submittedName>
</protein>
<accession>G3HJV6</accession>
<sequence length="59" mass="6389">MSSSERSGYMRSSCNCRSISLPAFSKASCREAADDVEAIIIEPSTDDGMSIIADTRLQK</sequence>
<gene>
    <name evidence="1" type="ORF">I79_010958</name>
</gene>
<proteinExistence type="predicted"/>
<dbReference type="InParanoid" id="G3HJV6"/>